<evidence type="ECO:0008006" key="4">
    <source>
        <dbReference type="Google" id="ProtNLM"/>
    </source>
</evidence>
<evidence type="ECO:0000256" key="1">
    <source>
        <dbReference type="SAM" id="MobiDB-lite"/>
    </source>
</evidence>
<organism evidence="2 3">
    <name type="scientific">Actinomadura adrarensis</name>
    <dbReference type="NCBI Taxonomy" id="1819600"/>
    <lineage>
        <taxon>Bacteria</taxon>
        <taxon>Bacillati</taxon>
        <taxon>Actinomycetota</taxon>
        <taxon>Actinomycetes</taxon>
        <taxon>Streptosporangiales</taxon>
        <taxon>Thermomonosporaceae</taxon>
        <taxon>Actinomadura</taxon>
    </lineage>
</organism>
<protein>
    <recommendedName>
        <fullName evidence="4">XRE family transcriptional regulator</fullName>
    </recommendedName>
</protein>
<feature type="non-terminal residue" evidence="2">
    <location>
        <position position="130"/>
    </location>
</feature>
<comment type="caution">
    <text evidence="2">The sequence shown here is derived from an EMBL/GenBank/DDBJ whole genome shotgun (WGS) entry which is preliminary data.</text>
</comment>
<name>A0ABW3CIF4_9ACTN</name>
<keyword evidence="3" id="KW-1185">Reference proteome</keyword>
<dbReference type="EMBL" id="JBHTIR010002834">
    <property type="protein sequence ID" value="MFD0854293.1"/>
    <property type="molecule type" value="Genomic_DNA"/>
</dbReference>
<proteinExistence type="predicted"/>
<gene>
    <name evidence="2" type="ORF">ACFQ07_18790</name>
</gene>
<feature type="compositionally biased region" description="Basic and acidic residues" evidence="1">
    <location>
        <begin position="89"/>
        <end position="104"/>
    </location>
</feature>
<accession>A0ABW3CIF4</accession>
<reference evidence="3" key="1">
    <citation type="journal article" date="2019" name="Int. J. Syst. Evol. Microbiol.">
        <title>The Global Catalogue of Microorganisms (GCM) 10K type strain sequencing project: providing services to taxonomists for standard genome sequencing and annotation.</title>
        <authorList>
            <consortium name="The Broad Institute Genomics Platform"/>
            <consortium name="The Broad Institute Genome Sequencing Center for Infectious Disease"/>
            <person name="Wu L."/>
            <person name="Ma J."/>
        </authorList>
    </citation>
    <scope>NUCLEOTIDE SEQUENCE [LARGE SCALE GENOMIC DNA]</scope>
    <source>
        <strain evidence="3">JCM 31696</strain>
    </source>
</reference>
<evidence type="ECO:0000313" key="3">
    <source>
        <dbReference type="Proteomes" id="UP001597083"/>
    </source>
</evidence>
<evidence type="ECO:0000313" key="2">
    <source>
        <dbReference type="EMBL" id="MFD0854293.1"/>
    </source>
</evidence>
<feature type="region of interest" description="Disordered" evidence="1">
    <location>
        <begin position="89"/>
        <end position="130"/>
    </location>
</feature>
<sequence length="130" mass="13931">MASIRRKDVPPGPIRDLFDRLNELHFRAGEPSVREIVEGIGKGAISTSTVYNSLAGPKVPKWGFLELIVERLNGSAEEFRELWQAARLAEKDNGNRTGTEKPPEAETETAGSGNPVGGASIPLPPTTAPA</sequence>
<dbReference type="Proteomes" id="UP001597083">
    <property type="component" value="Unassembled WGS sequence"/>
</dbReference>